<evidence type="ECO:0000313" key="2">
    <source>
        <dbReference type="Proteomes" id="UP001474181"/>
    </source>
</evidence>
<name>A0ABV1WQW5_9ACTN</name>
<gene>
    <name evidence="1" type="ORF">ABT404_07145</name>
</gene>
<dbReference type="SUPFAM" id="SSF48452">
    <property type="entry name" value="TPR-like"/>
    <property type="match status" value="1"/>
</dbReference>
<evidence type="ECO:0000313" key="1">
    <source>
        <dbReference type="EMBL" id="MER7179245.1"/>
    </source>
</evidence>
<dbReference type="EMBL" id="JBEPEK010000034">
    <property type="protein sequence ID" value="MER7179245.1"/>
    <property type="molecule type" value="Genomic_DNA"/>
</dbReference>
<keyword evidence="2" id="KW-1185">Reference proteome</keyword>
<evidence type="ECO:0008006" key="3">
    <source>
        <dbReference type="Google" id="ProtNLM"/>
    </source>
</evidence>
<dbReference type="Proteomes" id="UP001474181">
    <property type="component" value="Unassembled WGS sequence"/>
</dbReference>
<sequence length="327" mass="36347">MGNLGARIEGLTSQATRGRLTADGWGELVELTALRGHVRGRIDEAERAASLAETFVDLAPRDPRSLMARARLAGLFHRFAAALDDLDAAAALGLDRRSVDEERAGVREAVGRYEEALALHRQGLSRGQDFRTLGAMARWNAESGEADEAETWFLAARRAYRGVSPFPLAVLEFQCGQMWLARGRLVSARVWLESAARRLPSYVPAQGRLAETDAAEGRTAVATERLRRLVLVSDDPDYATRLVRLLGRFEASAEARFWRAHAAARYEELMARHPEAYADHAAEFWLTVGGDPQKALRLARWNLALRATPRAQELVNRAMCRVGQHRK</sequence>
<comment type="caution">
    <text evidence="1">The sequence shown here is derived from an EMBL/GenBank/DDBJ whole genome shotgun (WGS) entry which is preliminary data.</text>
</comment>
<proteinExistence type="predicted"/>
<dbReference type="Gene3D" id="1.25.40.10">
    <property type="entry name" value="Tetratricopeptide repeat domain"/>
    <property type="match status" value="1"/>
</dbReference>
<protein>
    <recommendedName>
        <fullName evidence="3">Tetratricopeptide repeat protein</fullName>
    </recommendedName>
</protein>
<dbReference type="InterPro" id="IPR011990">
    <property type="entry name" value="TPR-like_helical_dom_sf"/>
</dbReference>
<reference evidence="1 2" key="1">
    <citation type="submission" date="2024-06" db="EMBL/GenBank/DDBJ databases">
        <title>The Natural Products Discovery Center: Release of the First 8490 Sequenced Strains for Exploring Actinobacteria Biosynthetic Diversity.</title>
        <authorList>
            <person name="Kalkreuter E."/>
            <person name="Kautsar S.A."/>
            <person name="Yang D."/>
            <person name="Bader C.D."/>
            <person name="Teijaro C.N."/>
            <person name="Fluegel L."/>
            <person name="Davis C.M."/>
            <person name="Simpson J.R."/>
            <person name="Lauterbach L."/>
            <person name="Steele A.D."/>
            <person name="Gui C."/>
            <person name="Meng S."/>
            <person name="Li G."/>
            <person name="Viehrig K."/>
            <person name="Ye F."/>
            <person name="Su P."/>
            <person name="Kiefer A.F."/>
            <person name="Nichols A."/>
            <person name="Cepeda A.J."/>
            <person name="Yan W."/>
            <person name="Fan B."/>
            <person name="Jiang Y."/>
            <person name="Adhikari A."/>
            <person name="Zheng C.-J."/>
            <person name="Schuster L."/>
            <person name="Cowan T.M."/>
            <person name="Smanski M.J."/>
            <person name="Chevrette M.G."/>
            <person name="De Carvalho L.P.S."/>
            <person name="Shen B."/>
        </authorList>
    </citation>
    <scope>NUCLEOTIDE SEQUENCE [LARGE SCALE GENOMIC DNA]</scope>
    <source>
        <strain evidence="1 2">NPDC000234</strain>
    </source>
</reference>
<organism evidence="1 2">
    <name type="scientific">Streptomyces hyaluromycini</name>
    <dbReference type="NCBI Taxonomy" id="1377993"/>
    <lineage>
        <taxon>Bacteria</taxon>
        <taxon>Bacillati</taxon>
        <taxon>Actinomycetota</taxon>
        <taxon>Actinomycetes</taxon>
        <taxon>Kitasatosporales</taxon>
        <taxon>Streptomycetaceae</taxon>
        <taxon>Streptomyces</taxon>
    </lineage>
</organism>
<accession>A0ABV1WQW5</accession>
<dbReference type="RefSeq" id="WP_350778287.1">
    <property type="nucleotide sequence ID" value="NZ_JBEPEK010000034.1"/>
</dbReference>